<dbReference type="EMBL" id="MGFG01000025">
    <property type="protein sequence ID" value="OGM00748.1"/>
    <property type="molecule type" value="Genomic_DNA"/>
</dbReference>
<protein>
    <submittedName>
        <fullName evidence="1">Uncharacterized protein</fullName>
    </submittedName>
</protein>
<sequence length="219" mass="24848">MDKISRREIRRVLLEGVRPTTADQVISVLGPLIVNAEKGMYLLSPGEDVSDEDVQCALGLALNNRCADIIRLSLTIGPFPKPVCMSVEFYRKILDAFLAGEIDRKVSFALSNHYCQNIQRRCTSLVGLENNFHDLLGKRLRIGLKNAVRRTECIEKQWEDGWREAYRVVKTAVTYYLAFAQLGDEDGLNKIEPLVQQLPQTIPIGCATFCFERKFVLVR</sequence>
<proteinExistence type="predicted"/>
<accession>A0A1F7WEX2</accession>
<organism evidence="1 2">
    <name type="scientific">Candidatus Uhrbacteria bacterium RIFOXYC2_FULL_47_19</name>
    <dbReference type="NCBI Taxonomy" id="1802424"/>
    <lineage>
        <taxon>Bacteria</taxon>
        <taxon>Candidatus Uhriibacteriota</taxon>
    </lineage>
</organism>
<comment type="caution">
    <text evidence="1">The sequence shown here is derived from an EMBL/GenBank/DDBJ whole genome shotgun (WGS) entry which is preliminary data.</text>
</comment>
<gene>
    <name evidence="1" type="ORF">A2480_02740</name>
</gene>
<evidence type="ECO:0000313" key="1">
    <source>
        <dbReference type="EMBL" id="OGM00748.1"/>
    </source>
</evidence>
<name>A0A1F7WEX2_9BACT</name>
<evidence type="ECO:0000313" key="2">
    <source>
        <dbReference type="Proteomes" id="UP000176988"/>
    </source>
</evidence>
<dbReference type="AlphaFoldDB" id="A0A1F7WEX2"/>
<dbReference type="Proteomes" id="UP000176988">
    <property type="component" value="Unassembled WGS sequence"/>
</dbReference>
<reference evidence="1 2" key="1">
    <citation type="journal article" date="2016" name="Nat. Commun.">
        <title>Thousands of microbial genomes shed light on interconnected biogeochemical processes in an aquifer system.</title>
        <authorList>
            <person name="Anantharaman K."/>
            <person name="Brown C.T."/>
            <person name="Hug L.A."/>
            <person name="Sharon I."/>
            <person name="Castelle C.J."/>
            <person name="Probst A.J."/>
            <person name="Thomas B.C."/>
            <person name="Singh A."/>
            <person name="Wilkins M.J."/>
            <person name="Karaoz U."/>
            <person name="Brodie E.L."/>
            <person name="Williams K.H."/>
            <person name="Hubbard S.S."/>
            <person name="Banfield J.F."/>
        </authorList>
    </citation>
    <scope>NUCLEOTIDE SEQUENCE [LARGE SCALE GENOMIC DNA]</scope>
</reference>